<comment type="similarity">
    <text evidence="2 5">Belongs to the Nudix hydrolase family.</text>
</comment>
<dbReference type="PROSITE" id="PS00893">
    <property type="entry name" value="NUDIX_BOX"/>
    <property type="match status" value="1"/>
</dbReference>
<comment type="caution">
    <text evidence="7">The sequence shown here is derived from an EMBL/GenBank/DDBJ whole genome shotgun (WGS) entry which is preliminary data.</text>
</comment>
<dbReference type="PANTHER" id="PTHR43046:SF12">
    <property type="entry name" value="GDP-MANNOSE MANNOSYL HYDROLASE"/>
    <property type="match status" value="1"/>
</dbReference>
<evidence type="ECO:0000256" key="5">
    <source>
        <dbReference type="RuleBase" id="RU003476"/>
    </source>
</evidence>
<name>A0A7W3PFM0_9MICO</name>
<dbReference type="PROSITE" id="PS51462">
    <property type="entry name" value="NUDIX"/>
    <property type="match status" value="1"/>
</dbReference>
<comment type="cofactor">
    <cofactor evidence="1">
        <name>Mg(2+)</name>
        <dbReference type="ChEBI" id="CHEBI:18420"/>
    </cofactor>
</comment>
<keyword evidence="8" id="KW-1185">Reference proteome</keyword>
<organism evidence="7 8">
    <name type="scientific">Promicromonospora sukumoe</name>
    <dbReference type="NCBI Taxonomy" id="88382"/>
    <lineage>
        <taxon>Bacteria</taxon>
        <taxon>Bacillati</taxon>
        <taxon>Actinomycetota</taxon>
        <taxon>Actinomycetes</taxon>
        <taxon>Micrococcales</taxon>
        <taxon>Promicromonosporaceae</taxon>
        <taxon>Promicromonospora</taxon>
    </lineage>
</organism>
<dbReference type="InterPro" id="IPR015797">
    <property type="entry name" value="NUDIX_hydrolase-like_dom_sf"/>
</dbReference>
<dbReference type="InterPro" id="IPR020476">
    <property type="entry name" value="Nudix_hydrolase"/>
</dbReference>
<gene>
    <name evidence="7" type="ORF">FHX71_004261</name>
</gene>
<dbReference type="Proteomes" id="UP000540568">
    <property type="component" value="Unassembled WGS sequence"/>
</dbReference>
<dbReference type="PANTHER" id="PTHR43046">
    <property type="entry name" value="GDP-MANNOSE MANNOSYL HYDROLASE"/>
    <property type="match status" value="1"/>
</dbReference>
<dbReference type="PRINTS" id="PR00502">
    <property type="entry name" value="NUDIXFAMILY"/>
</dbReference>
<proteinExistence type="inferred from homology"/>
<keyword evidence="4" id="KW-0460">Magnesium</keyword>
<protein>
    <submittedName>
        <fullName evidence="7">8-oxo-dGTP diphosphatase</fullName>
        <ecNumber evidence="7">3.6.1.55</ecNumber>
    </submittedName>
</protein>
<feature type="domain" description="Nudix hydrolase" evidence="6">
    <location>
        <begin position="7"/>
        <end position="131"/>
    </location>
</feature>
<evidence type="ECO:0000256" key="3">
    <source>
        <dbReference type="ARBA" id="ARBA00022801"/>
    </source>
</evidence>
<evidence type="ECO:0000256" key="2">
    <source>
        <dbReference type="ARBA" id="ARBA00005582"/>
    </source>
</evidence>
<dbReference type="AlphaFoldDB" id="A0A7W3PFM0"/>
<evidence type="ECO:0000313" key="8">
    <source>
        <dbReference type="Proteomes" id="UP000540568"/>
    </source>
</evidence>
<evidence type="ECO:0000259" key="6">
    <source>
        <dbReference type="PROSITE" id="PS51462"/>
    </source>
</evidence>
<evidence type="ECO:0000256" key="1">
    <source>
        <dbReference type="ARBA" id="ARBA00001946"/>
    </source>
</evidence>
<dbReference type="GO" id="GO:0035539">
    <property type="term" value="F:8-oxo-7,8-dihydrodeoxyguanosine triphosphate pyrophosphatase activity"/>
    <property type="evidence" value="ECO:0007669"/>
    <property type="project" value="UniProtKB-EC"/>
</dbReference>
<dbReference type="Pfam" id="PF00293">
    <property type="entry name" value="NUDIX"/>
    <property type="match status" value="1"/>
</dbReference>
<dbReference type="SUPFAM" id="SSF55811">
    <property type="entry name" value="Nudix"/>
    <property type="match status" value="1"/>
</dbReference>
<dbReference type="EC" id="3.6.1.55" evidence="7"/>
<accession>A0A7W3PFM0</accession>
<dbReference type="InterPro" id="IPR020084">
    <property type="entry name" value="NUDIX_hydrolase_CS"/>
</dbReference>
<dbReference type="EMBL" id="JACGWV010000002">
    <property type="protein sequence ID" value="MBA8810285.1"/>
    <property type="molecule type" value="Genomic_DNA"/>
</dbReference>
<evidence type="ECO:0000256" key="4">
    <source>
        <dbReference type="ARBA" id="ARBA00022842"/>
    </source>
</evidence>
<keyword evidence="3 5" id="KW-0378">Hydrolase</keyword>
<reference evidence="7 8" key="1">
    <citation type="submission" date="2020-07" db="EMBL/GenBank/DDBJ databases">
        <title>Sequencing the genomes of 1000 actinobacteria strains.</title>
        <authorList>
            <person name="Klenk H.-P."/>
        </authorList>
    </citation>
    <scope>NUCLEOTIDE SEQUENCE [LARGE SCALE GENOMIC DNA]</scope>
    <source>
        <strain evidence="7 8">DSM 44121</strain>
    </source>
</reference>
<dbReference type="Gene3D" id="3.90.79.10">
    <property type="entry name" value="Nucleoside Triphosphate Pyrophosphohydrolase"/>
    <property type="match status" value="1"/>
</dbReference>
<sequence>MSEAVTEEKPAIAAAIIVQDGKLLLVQRRVSEGSLSWQFPAGAVEPGETFEQAAVRETAEEAGLTVEAVKVLGERVHPNTGRLMGYVACDVISGAAYVADAEELADIVWATPDTFTDYVPYGFAPAVQDYLTTTLA</sequence>
<dbReference type="RefSeq" id="WP_182619420.1">
    <property type="nucleotide sequence ID" value="NZ_BAAATF010000010.1"/>
</dbReference>
<evidence type="ECO:0000313" key="7">
    <source>
        <dbReference type="EMBL" id="MBA8810285.1"/>
    </source>
</evidence>
<dbReference type="CDD" id="cd02883">
    <property type="entry name" value="NUDIX_Hydrolase"/>
    <property type="match status" value="1"/>
</dbReference>
<dbReference type="InterPro" id="IPR000086">
    <property type="entry name" value="NUDIX_hydrolase_dom"/>
</dbReference>